<dbReference type="HOGENOM" id="CLU_3034694_0_0_1"/>
<sequence>MAEISGTPMPGLEEAAPDLFLGTCPLDCSGDSAGALVERRPAAFVAGTQSATPLA</sequence>
<organism>
    <name type="scientific">Ixodes scapularis</name>
    <name type="common">Black-legged tick</name>
    <name type="synonym">Deer tick</name>
    <dbReference type="NCBI Taxonomy" id="6945"/>
    <lineage>
        <taxon>Eukaryota</taxon>
        <taxon>Metazoa</taxon>
        <taxon>Ecdysozoa</taxon>
        <taxon>Arthropoda</taxon>
        <taxon>Chelicerata</taxon>
        <taxon>Arachnida</taxon>
        <taxon>Acari</taxon>
        <taxon>Parasitiformes</taxon>
        <taxon>Ixodida</taxon>
        <taxon>Ixodoidea</taxon>
        <taxon>Ixodidae</taxon>
        <taxon>Ixodinae</taxon>
        <taxon>Ixodes</taxon>
    </lineage>
</organism>
<reference evidence="2" key="2">
    <citation type="submission" date="2020-05" db="UniProtKB">
        <authorList>
            <consortium name="EnsemblMetazoa"/>
        </authorList>
    </citation>
    <scope>IDENTIFICATION</scope>
    <source>
        <strain evidence="2">wikel</strain>
    </source>
</reference>
<protein>
    <submittedName>
        <fullName evidence="1 2">Uncharacterized protein</fullName>
    </submittedName>
</protein>
<dbReference type="VEuPathDB" id="VectorBase:ISCW022237"/>
<dbReference type="InParanoid" id="B7QEP2"/>
<evidence type="ECO:0000313" key="3">
    <source>
        <dbReference type="Proteomes" id="UP000001555"/>
    </source>
</evidence>
<dbReference type="AlphaFoldDB" id="B7QEP2"/>
<accession>B7QEP2</accession>
<dbReference type="VEuPathDB" id="VectorBase:ISCI022237"/>
<dbReference type="Proteomes" id="UP000001555">
    <property type="component" value="Unassembled WGS sequence"/>
</dbReference>
<reference evidence="1 3" key="1">
    <citation type="submission" date="2008-03" db="EMBL/GenBank/DDBJ databases">
        <title>Annotation of Ixodes scapularis.</title>
        <authorList>
            <consortium name="Ixodes scapularis Genome Project Consortium"/>
            <person name="Caler E."/>
            <person name="Hannick L.I."/>
            <person name="Bidwell S."/>
            <person name="Joardar V."/>
            <person name="Thiagarajan M."/>
            <person name="Amedeo P."/>
            <person name="Galinsky K.J."/>
            <person name="Schobel S."/>
            <person name="Inman J."/>
            <person name="Hostetler J."/>
            <person name="Miller J."/>
            <person name="Hammond M."/>
            <person name="Megy K."/>
            <person name="Lawson D."/>
            <person name="Kodira C."/>
            <person name="Sutton G."/>
            <person name="Meyer J."/>
            <person name="Hill C.A."/>
            <person name="Birren B."/>
            <person name="Nene V."/>
            <person name="Collins F."/>
            <person name="Alarcon-Chaidez F."/>
            <person name="Wikel S."/>
            <person name="Strausberg R."/>
        </authorList>
    </citation>
    <scope>NUCLEOTIDE SEQUENCE [LARGE SCALE GENOMIC DNA]</scope>
    <source>
        <strain evidence="3">Wikel</strain>
        <strain evidence="1">Wikel colony</strain>
    </source>
</reference>
<evidence type="ECO:0000313" key="2">
    <source>
        <dbReference type="EnsemblMetazoa" id="ISCW022237-PA"/>
    </source>
</evidence>
<dbReference type="PaxDb" id="6945-B7QEP2"/>
<dbReference type="EnsemblMetazoa" id="ISCW022237-RA">
    <property type="protein sequence ID" value="ISCW022237-PA"/>
    <property type="gene ID" value="ISCW022237"/>
</dbReference>
<gene>
    <name evidence="1" type="ORF">IscW_ISCW022237</name>
</gene>
<proteinExistence type="predicted"/>
<keyword evidence="3" id="KW-1185">Reference proteome</keyword>
<dbReference type="EMBL" id="ABJB010991534">
    <property type="status" value="NOT_ANNOTATED_CDS"/>
    <property type="molecule type" value="Genomic_DNA"/>
</dbReference>
<name>B7QEP2_IXOSC</name>
<dbReference type="EMBL" id="DS921995">
    <property type="protein sequence ID" value="EEC17314.1"/>
    <property type="molecule type" value="Genomic_DNA"/>
</dbReference>
<evidence type="ECO:0000313" key="1">
    <source>
        <dbReference type="EMBL" id="EEC17314.1"/>
    </source>
</evidence>